<feature type="compositionally biased region" description="Acidic residues" evidence="1">
    <location>
        <begin position="200"/>
        <end position="214"/>
    </location>
</feature>
<protein>
    <submittedName>
        <fullName evidence="2">Uncharacterized protein</fullName>
    </submittedName>
</protein>
<accession>E4YW72</accession>
<dbReference type="EMBL" id="FN655623">
    <property type="protein sequence ID" value="CBY39707.1"/>
    <property type="molecule type" value="Genomic_DNA"/>
</dbReference>
<evidence type="ECO:0000313" key="2">
    <source>
        <dbReference type="EMBL" id="CBY39707.1"/>
    </source>
</evidence>
<sequence>MPKNAGKAAKARKSSHKKSRVAKAVREAVIESKESSKKTKKLPRRVSSVNDENKENDEVFERAPADFNEETEWDIEGFGGIYLVWGKRRQRDPDGSIKTKFYLKHDEEHRIWVKWTVAFADGIRWSAEKQSFLVGVSKDSIAEILRKKQCWPLPVRGEQGWKERKEICQKLKIIEWKPTAKDEKGNWQLLNPELPVTQSEIEETDDETDEDDST</sequence>
<proteinExistence type="predicted"/>
<feature type="region of interest" description="Disordered" evidence="1">
    <location>
        <begin position="184"/>
        <end position="214"/>
    </location>
</feature>
<gene>
    <name evidence="2" type="ORF">GSOID_T00020290001</name>
</gene>
<feature type="compositionally biased region" description="Basic residues" evidence="1">
    <location>
        <begin position="9"/>
        <end position="23"/>
    </location>
</feature>
<organism evidence="2">
    <name type="scientific">Oikopleura dioica</name>
    <name type="common">Tunicate</name>
    <dbReference type="NCBI Taxonomy" id="34765"/>
    <lineage>
        <taxon>Eukaryota</taxon>
        <taxon>Metazoa</taxon>
        <taxon>Chordata</taxon>
        <taxon>Tunicata</taxon>
        <taxon>Appendicularia</taxon>
        <taxon>Copelata</taxon>
        <taxon>Oikopleuridae</taxon>
        <taxon>Oikopleura</taxon>
    </lineage>
</organism>
<evidence type="ECO:0000256" key="1">
    <source>
        <dbReference type="SAM" id="MobiDB-lite"/>
    </source>
</evidence>
<dbReference type="Proteomes" id="UP000011014">
    <property type="component" value="Unassembled WGS sequence"/>
</dbReference>
<dbReference type="AlphaFoldDB" id="E4YW72"/>
<feature type="compositionally biased region" description="Basic and acidic residues" evidence="1">
    <location>
        <begin position="24"/>
        <end position="37"/>
    </location>
</feature>
<feature type="region of interest" description="Disordered" evidence="1">
    <location>
        <begin position="1"/>
        <end position="58"/>
    </location>
</feature>
<reference evidence="2" key="1">
    <citation type="journal article" date="2010" name="Science">
        <title>Plasticity of animal genome architecture unmasked by rapid evolution of a pelagic tunicate.</title>
        <authorList>
            <person name="Denoeud F."/>
            <person name="Henriet S."/>
            <person name="Mungpakdee S."/>
            <person name="Aury J.M."/>
            <person name="Da Silva C."/>
            <person name="Brinkmann H."/>
            <person name="Mikhaleva J."/>
            <person name="Olsen L.C."/>
            <person name="Jubin C."/>
            <person name="Canestro C."/>
            <person name="Bouquet J.M."/>
            <person name="Danks G."/>
            <person name="Poulain J."/>
            <person name="Campsteijn C."/>
            <person name="Adamski M."/>
            <person name="Cross I."/>
            <person name="Yadetie F."/>
            <person name="Muffato M."/>
            <person name="Louis A."/>
            <person name="Butcher S."/>
            <person name="Tsagkogeorga G."/>
            <person name="Konrad A."/>
            <person name="Singh S."/>
            <person name="Jensen M.F."/>
            <person name="Cong E.H."/>
            <person name="Eikeseth-Otteraa H."/>
            <person name="Noel B."/>
            <person name="Anthouard V."/>
            <person name="Porcel B.M."/>
            <person name="Kachouri-Lafond R."/>
            <person name="Nishino A."/>
            <person name="Ugolini M."/>
            <person name="Chourrout P."/>
            <person name="Nishida H."/>
            <person name="Aasland R."/>
            <person name="Huzurbazar S."/>
            <person name="Westhof E."/>
            <person name="Delsuc F."/>
            <person name="Lehrach H."/>
            <person name="Reinhardt R."/>
            <person name="Weissenbach J."/>
            <person name="Roy S.W."/>
            <person name="Artiguenave F."/>
            <person name="Postlethwait J.H."/>
            <person name="Manak J.R."/>
            <person name="Thompson E.M."/>
            <person name="Jaillon O."/>
            <person name="Du Pasquier L."/>
            <person name="Boudinot P."/>
            <person name="Liberles D.A."/>
            <person name="Volff J.N."/>
            <person name="Philippe H."/>
            <person name="Lenhard B."/>
            <person name="Roest Crollius H."/>
            <person name="Wincker P."/>
            <person name="Chourrout D."/>
        </authorList>
    </citation>
    <scope>NUCLEOTIDE SEQUENCE [LARGE SCALE GENOMIC DNA]</scope>
</reference>
<name>E4YW72_OIKDI</name>